<feature type="region of interest" description="Disordered" evidence="1">
    <location>
        <begin position="274"/>
        <end position="322"/>
    </location>
</feature>
<dbReference type="AlphaFoldDB" id="A0A3D9FI88"/>
<gene>
    <name evidence="4" type="ORF">DFR46_2548</name>
</gene>
<proteinExistence type="predicted"/>
<dbReference type="InterPro" id="IPR042047">
    <property type="entry name" value="SleB_dom1"/>
</dbReference>
<dbReference type="EMBL" id="QRDP01000004">
    <property type="protein sequence ID" value="RED17500.1"/>
    <property type="molecule type" value="Genomic_DNA"/>
</dbReference>
<dbReference type="Pfam" id="PF07486">
    <property type="entry name" value="Hydrolase_2"/>
    <property type="match status" value="1"/>
</dbReference>
<comment type="caution">
    <text evidence="4">The sequence shown here is derived from an EMBL/GenBank/DDBJ whole genome shotgun (WGS) entry which is preliminary data.</text>
</comment>
<evidence type="ECO:0000313" key="4">
    <source>
        <dbReference type="EMBL" id="RED17500.1"/>
    </source>
</evidence>
<dbReference type="Proteomes" id="UP000256310">
    <property type="component" value="Unassembled WGS sequence"/>
</dbReference>
<feature type="signal peptide" evidence="2">
    <location>
        <begin position="1"/>
        <end position="19"/>
    </location>
</feature>
<keyword evidence="5" id="KW-1185">Reference proteome</keyword>
<evidence type="ECO:0000256" key="2">
    <source>
        <dbReference type="SAM" id="SignalP"/>
    </source>
</evidence>
<dbReference type="RefSeq" id="WP_245953848.1">
    <property type="nucleotide sequence ID" value="NZ_QRDP01000004.1"/>
</dbReference>
<feature type="compositionally biased region" description="Basic and acidic residues" evidence="1">
    <location>
        <begin position="309"/>
        <end position="322"/>
    </location>
</feature>
<evidence type="ECO:0000256" key="1">
    <source>
        <dbReference type="SAM" id="MobiDB-lite"/>
    </source>
</evidence>
<evidence type="ECO:0000313" key="5">
    <source>
        <dbReference type="Proteomes" id="UP000256310"/>
    </source>
</evidence>
<keyword evidence="4" id="KW-0378">Hydrolase</keyword>
<accession>A0A3D9FI88</accession>
<feature type="chain" id="PRO_5017733215" evidence="2">
    <location>
        <begin position="20"/>
        <end position="322"/>
    </location>
</feature>
<evidence type="ECO:0000259" key="3">
    <source>
        <dbReference type="Pfam" id="PF07486"/>
    </source>
</evidence>
<organism evidence="4 5">
    <name type="scientific">Parasphingopyxis lamellibrachiae</name>
    <dbReference type="NCBI Taxonomy" id="680125"/>
    <lineage>
        <taxon>Bacteria</taxon>
        <taxon>Pseudomonadati</taxon>
        <taxon>Pseudomonadota</taxon>
        <taxon>Alphaproteobacteria</taxon>
        <taxon>Sphingomonadales</taxon>
        <taxon>Sphingomonadaceae</taxon>
        <taxon>Parasphingopyxis</taxon>
    </lineage>
</organism>
<protein>
    <submittedName>
        <fullName evidence="4">Cell wall hydrolase</fullName>
    </submittedName>
</protein>
<dbReference type="GO" id="GO:0016787">
    <property type="term" value="F:hydrolase activity"/>
    <property type="evidence" value="ECO:0007669"/>
    <property type="project" value="UniProtKB-KW"/>
</dbReference>
<dbReference type="InterPro" id="IPR011105">
    <property type="entry name" value="Cell_wall_hydrolase_SleB"/>
</dbReference>
<reference evidence="4 5" key="1">
    <citation type="submission" date="2018-07" db="EMBL/GenBank/DDBJ databases">
        <title>Genomic Encyclopedia of Type Strains, Phase IV (KMG-IV): sequencing the most valuable type-strain genomes for metagenomic binning, comparative biology and taxonomic classification.</title>
        <authorList>
            <person name="Goeker M."/>
        </authorList>
    </citation>
    <scope>NUCLEOTIDE SEQUENCE [LARGE SCALE GENOMIC DNA]</scope>
    <source>
        <strain evidence="4 5">DSM 26725</strain>
    </source>
</reference>
<sequence length="322" mass="34554">MTALAAMFLALTGLFTLSAAGLAVPEAGLTVRLPAATPFTTLAGEGEGIASAIVLTDAEQEAIRSAIEAELAQHSGYDGPVPAGLAFPAASGADRERALQCMTQAIYYEAGTEPEAGQRAVAQVVLNRVRHPGYANSICGVVYEGSERSTGCQFTFTCDGALARRPVADIWARAQRYAREAIDGRAFGEVGYATHYHTLDVWPYWGRTLTMTNMIGRHLFHRLRGSAGGPGAFTLRYAGREPSPRPWQPRANEAEVAAEPAVEPVVEIVDRLPPAPALREGAVNESNRREPNSLPGSRPIENALPDSQIRPEYRDSGRWIGS</sequence>
<feature type="domain" description="Cell wall hydrolase SleB" evidence="3">
    <location>
        <begin position="113"/>
        <end position="220"/>
    </location>
</feature>
<keyword evidence="2" id="KW-0732">Signal</keyword>
<name>A0A3D9FI88_9SPHN</name>
<dbReference type="Gene3D" id="1.10.10.2520">
    <property type="entry name" value="Cell wall hydrolase SleB, domain 1"/>
    <property type="match status" value="1"/>
</dbReference>